<feature type="transmembrane region" description="Helical" evidence="1">
    <location>
        <begin position="98"/>
        <end position="117"/>
    </location>
</feature>
<proteinExistence type="predicted"/>
<evidence type="ECO:0000313" key="3">
    <source>
        <dbReference type="Proteomes" id="UP001196248"/>
    </source>
</evidence>
<sequence>MLLLIIFSFLVLYNFIRDTFRFEPVTRTSFIILPIYATIMTVISMIVELKEWHFSVILTLALIGVLLGWFQTFSLRVIQIDKHSHDKSSGFKYCRGWSYLYGFILIFIVEIITNFSLGERVTFKGVFFELINEILRERFKFLPYNGWVIWLLLAVTTSVYTLILIHRYPIITKVLTCKQHEK</sequence>
<name>A0ABS6ITS7_9LACO</name>
<accession>A0ABS6ITS7</accession>
<keyword evidence="1" id="KW-0472">Membrane</keyword>
<reference evidence="2 3" key="1">
    <citation type="submission" date="2021-06" db="EMBL/GenBank/DDBJ databases">
        <title>Limosilactobacillus angelus sp. nov., isolated from the human vagina.</title>
        <authorList>
            <person name="Chen Y.-S."/>
        </authorList>
    </citation>
    <scope>NUCLEOTIDE SEQUENCE [LARGE SCALE GENOMIC DNA]</scope>
    <source>
        <strain evidence="2 3">P5L02</strain>
    </source>
</reference>
<dbReference type="RefSeq" id="WP_148444525.1">
    <property type="nucleotide sequence ID" value="NZ_CP117296.1"/>
</dbReference>
<keyword evidence="3" id="KW-1185">Reference proteome</keyword>
<keyword evidence="1" id="KW-0812">Transmembrane</keyword>
<evidence type="ECO:0000313" key="2">
    <source>
        <dbReference type="EMBL" id="MBU9694928.1"/>
    </source>
</evidence>
<feature type="transmembrane region" description="Helical" evidence="1">
    <location>
        <begin position="56"/>
        <end position="78"/>
    </location>
</feature>
<dbReference type="Proteomes" id="UP001196248">
    <property type="component" value="Unassembled WGS sequence"/>
</dbReference>
<dbReference type="EMBL" id="JAHPJJ010000006">
    <property type="protein sequence ID" value="MBU9694928.1"/>
    <property type="molecule type" value="Genomic_DNA"/>
</dbReference>
<evidence type="ECO:0000256" key="1">
    <source>
        <dbReference type="SAM" id="Phobius"/>
    </source>
</evidence>
<comment type="caution">
    <text evidence="2">The sequence shown here is derived from an EMBL/GenBank/DDBJ whole genome shotgun (WGS) entry which is preliminary data.</text>
</comment>
<organism evidence="2 3">
    <name type="scientific">Limosilactobacillus portuensis</name>
    <dbReference type="NCBI Taxonomy" id="2742601"/>
    <lineage>
        <taxon>Bacteria</taxon>
        <taxon>Bacillati</taxon>
        <taxon>Bacillota</taxon>
        <taxon>Bacilli</taxon>
        <taxon>Lactobacillales</taxon>
        <taxon>Lactobacillaceae</taxon>
        <taxon>Limosilactobacillus</taxon>
    </lineage>
</organism>
<keyword evidence="1" id="KW-1133">Transmembrane helix</keyword>
<protein>
    <submittedName>
        <fullName evidence="2">Hydrophobic protein</fullName>
    </submittedName>
</protein>
<feature type="transmembrane region" description="Helical" evidence="1">
    <location>
        <begin position="31"/>
        <end position="49"/>
    </location>
</feature>
<feature type="transmembrane region" description="Helical" evidence="1">
    <location>
        <begin position="144"/>
        <end position="165"/>
    </location>
</feature>
<gene>
    <name evidence="2" type="ORF">KSL82_03200</name>
</gene>